<dbReference type="Proteomes" id="UP000184671">
    <property type="component" value="Unassembled WGS sequence"/>
</dbReference>
<keyword evidence="1" id="KW-0812">Transmembrane</keyword>
<keyword evidence="1" id="KW-1133">Transmembrane helix</keyword>
<keyword evidence="1" id="KW-0472">Membrane</keyword>
<dbReference type="STRING" id="118126.L21_0604"/>
<evidence type="ECO:0000256" key="1">
    <source>
        <dbReference type="SAM" id="Phobius"/>
    </source>
</evidence>
<dbReference type="OrthoDB" id="107718at2157"/>
<sequence length="76" mass="8330">MRRKISMDTLLTGLFIALLLLLLFYDPIRGLHPALDPLLMLSGQAIGLVLLALMVFCIIGLVLMIGRHLYGLCHGG</sequence>
<evidence type="ECO:0000313" key="2">
    <source>
        <dbReference type="EMBL" id="SCL74721.1"/>
    </source>
</evidence>
<proteinExistence type="predicted"/>
<dbReference type="RefSeq" id="WP_074369014.1">
    <property type="nucleotide sequence ID" value="NZ_FMID01000017.1"/>
</dbReference>
<dbReference type="AlphaFoldDB" id="A0A1M4MIG1"/>
<dbReference type="EMBL" id="FMID01000017">
    <property type="protein sequence ID" value="SCL74721.1"/>
    <property type="molecule type" value="Genomic_DNA"/>
</dbReference>
<organism evidence="2 3">
    <name type="scientific">Methanoculleus chikugoensis</name>
    <dbReference type="NCBI Taxonomy" id="118126"/>
    <lineage>
        <taxon>Archaea</taxon>
        <taxon>Methanobacteriati</taxon>
        <taxon>Methanobacteriota</taxon>
        <taxon>Stenosarchaea group</taxon>
        <taxon>Methanomicrobia</taxon>
        <taxon>Methanomicrobiales</taxon>
        <taxon>Methanomicrobiaceae</taxon>
        <taxon>Methanoculleus</taxon>
    </lineage>
</organism>
<reference evidence="2 3" key="1">
    <citation type="submission" date="2016-08" db="EMBL/GenBank/DDBJ databases">
        <authorList>
            <person name="Seilhamer J.J."/>
        </authorList>
    </citation>
    <scope>NUCLEOTIDE SEQUENCE [LARGE SCALE GENOMIC DNA]</scope>
    <source>
        <strain evidence="2">L21-II-0</strain>
    </source>
</reference>
<accession>A0A1M4MIG1</accession>
<evidence type="ECO:0000313" key="3">
    <source>
        <dbReference type="Proteomes" id="UP000184671"/>
    </source>
</evidence>
<gene>
    <name evidence="2" type="ORF">L21_0604</name>
</gene>
<feature type="transmembrane region" description="Helical" evidence="1">
    <location>
        <begin position="46"/>
        <end position="66"/>
    </location>
</feature>
<protein>
    <submittedName>
        <fullName evidence="2">Uncharacterized protein</fullName>
    </submittedName>
</protein>
<name>A0A1M4MIG1_9EURY</name>